<dbReference type="PANTHER" id="PTHR44846:SF17">
    <property type="entry name" value="GNTR-FAMILY TRANSCRIPTIONAL REGULATOR"/>
    <property type="match status" value="1"/>
</dbReference>
<keyword evidence="2" id="KW-0238">DNA-binding</keyword>
<dbReference type="PRINTS" id="PR00035">
    <property type="entry name" value="HTHGNTR"/>
</dbReference>
<feature type="domain" description="HTH gntR-type" evidence="4">
    <location>
        <begin position="19"/>
        <end position="87"/>
    </location>
</feature>
<dbReference type="Proteomes" id="UP001501578">
    <property type="component" value="Unassembled WGS sequence"/>
</dbReference>
<evidence type="ECO:0000256" key="1">
    <source>
        <dbReference type="ARBA" id="ARBA00023015"/>
    </source>
</evidence>
<comment type="caution">
    <text evidence="5">The sequence shown here is derived from an EMBL/GenBank/DDBJ whole genome shotgun (WGS) entry which is preliminary data.</text>
</comment>
<organism evidence="5 6">
    <name type="scientific">Nonomuraea longicatena</name>
    <dbReference type="NCBI Taxonomy" id="83682"/>
    <lineage>
        <taxon>Bacteria</taxon>
        <taxon>Bacillati</taxon>
        <taxon>Actinomycetota</taxon>
        <taxon>Actinomycetes</taxon>
        <taxon>Streptosporangiales</taxon>
        <taxon>Streptosporangiaceae</taxon>
        <taxon>Nonomuraea</taxon>
    </lineage>
</organism>
<dbReference type="InterPro" id="IPR050679">
    <property type="entry name" value="Bact_HTH_transcr_reg"/>
</dbReference>
<evidence type="ECO:0000256" key="2">
    <source>
        <dbReference type="ARBA" id="ARBA00023125"/>
    </source>
</evidence>
<keyword evidence="3" id="KW-0804">Transcription</keyword>
<dbReference type="SMART" id="SM00345">
    <property type="entry name" value="HTH_GNTR"/>
    <property type="match status" value="1"/>
</dbReference>
<dbReference type="CDD" id="cd07377">
    <property type="entry name" value="WHTH_GntR"/>
    <property type="match status" value="1"/>
</dbReference>
<dbReference type="PANTHER" id="PTHR44846">
    <property type="entry name" value="MANNOSYL-D-GLYCERATE TRANSPORT/METABOLISM SYSTEM REPRESSOR MNGR-RELATED"/>
    <property type="match status" value="1"/>
</dbReference>
<dbReference type="Gene3D" id="1.10.10.10">
    <property type="entry name" value="Winged helix-like DNA-binding domain superfamily/Winged helix DNA-binding domain"/>
    <property type="match status" value="1"/>
</dbReference>
<keyword evidence="1" id="KW-0805">Transcription regulation</keyword>
<dbReference type="PROSITE" id="PS50949">
    <property type="entry name" value="HTH_GNTR"/>
    <property type="match status" value="1"/>
</dbReference>
<evidence type="ECO:0000256" key="3">
    <source>
        <dbReference type="ARBA" id="ARBA00023163"/>
    </source>
</evidence>
<dbReference type="EMBL" id="BAAAHQ010000001">
    <property type="protein sequence ID" value="GAA0914127.1"/>
    <property type="molecule type" value="Genomic_DNA"/>
</dbReference>
<proteinExistence type="predicted"/>
<sequence length="147" mass="15903">MTPTVRTVKIVTIDPDSYEPAYVQLAGLIRAAIDSGELAAGQPVPSEKTLIQQHGVARETVRRAIAILRTEGRVQTLAGRGSYVRGSADEAEIVTLEPGARISSRMPSPAERREFGVSEGVPLFVVERDGHDARIYPADRTILEAPN</sequence>
<dbReference type="SUPFAM" id="SSF46785">
    <property type="entry name" value="Winged helix' DNA-binding domain"/>
    <property type="match status" value="1"/>
</dbReference>
<reference evidence="5 6" key="1">
    <citation type="journal article" date="2019" name="Int. J. Syst. Evol. Microbiol.">
        <title>The Global Catalogue of Microorganisms (GCM) 10K type strain sequencing project: providing services to taxonomists for standard genome sequencing and annotation.</title>
        <authorList>
            <consortium name="The Broad Institute Genomics Platform"/>
            <consortium name="The Broad Institute Genome Sequencing Center for Infectious Disease"/>
            <person name="Wu L."/>
            <person name="Ma J."/>
        </authorList>
    </citation>
    <scope>NUCLEOTIDE SEQUENCE [LARGE SCALE GENOMIC DNA]</scope>
    <source>
        <strain evidence="5 6">JCM 11136</strain>
    </source>
</reference>
<accession>A0ABN1NPF7</accession>
<gene>
    <name evidence="5" type="ORF">GCM10009560_07210</name>
</gene>
<dbReference type="InterPro" id="IPR000524">
    <property type="entry name" value="Tscrpt_reg_HTH_GntR"/>
</dbReference>
<dbReference type="InterPro" id="IPR036388">
    <property type="entry name" value="WH-like_DNA-bd_sf"/>
</dbReference>
<name>A0ABN1NPF7_9ACTN</name>
<evidence type="ECO:0000313" key="6">
    <source>
        <dbReference type="Proteomes" id="UP001501578"/>
    </source>
</evidence>
<dbReference type="Pfam" id="PF00392">
    <property type="entry name" value="GntR"/>
    <property type="match status" value="1"/>
</dbReference>
<evidence type="ECO:0000259" key="4">
    <source>
        <dbReference type="PROSITE" id="PS50949"/>
    </source>
</evidence>
<evidence type="ECO:0000313" key="5">
    <source>
        <dbReference type="EMBL" id="GAA0914127.1"/>
    </source>
</evidence>
<dbReference type="InterPro" id="IPR036390">
    <property type="entry name" value="WH_DNA-bd_sf"/>
</dbReference>
<protein>
    <recommendedName>
        <fullName evidence="4">HTH gntR-type domain-containing protein</fullName>
    </recommendedName>
</protein>
<keyword evidence="6" id="KW-1185">Reference proteome</keyword>